<dbReference type="SUPFAM" id="SSF63380">
    <property type="entry name" value="Riboflavin synthase domain-like"/>
    <property type="match status" value="1"/>
</dbReference>
<dbReference type="InterPro" id="IPR039261">
    <property type="entry name" value="FNR_nucleotide-bd"/>
</dbReference>
<protein>
    <submittedName>
        <fullName evidence="6">Flavohemoprotein</fullName>
    </submittedName>
</protein>
<evidence type="ECO:0000259" key="5">
    <source>
        <dbReference type="PROSITE" id="PS51384"/>
    </source>
</evidence>
<comment type="cofactor">
    <cofactor evidence="1">
        <name>FAD</name>
        <dbReference type="ChEBI" id="CHEBI:57692"/>
    </cofactor>
</comment>
<dbReference type="InterPro" id="IPR017927">
    <property type="entry name" value="FAD-bd_FR_type"/>
</dbReference>
<feature type="compositionally biased region" description="Low complexity" evidence="4">
    <location>
        <begin position="56"/>
        <end position="77"/>
    </location>
</feature>
<proteinExistence type="predicted"/>
<keyword evidence="2" id="KW-0479">Metal-binding</keyword>
<reference evidence="6" key="2">
    <citation type="submission" date="2021-04" db="EMBL/GenBank/DDBJ databases">
        <authorList>
            <person name="Gilroy R."/>
        </authorList>
    </citation>
    <scope>NUCLEOTIDE SEQUENCE</scope>
    <source>
        <strain evidence="6">4376</strain>
    </source>
</reference>
<dbReference type="InterPro" id="IPR017938">
    <property type="entry name" value="Riboflavin_synthase-like_b-brl"/>
</dbReference>
<keyword evidence="2" id="KW-0001">2Fe-2S</keyword>
<accession>A0A9D1RZA5</accession>
<dbReference type="Pfam" id="PF00970">
    <property type="entry name" value="FAD_binding_6"/>
    <property type="match status" value="1"/>
</dbReference>
<sequence length="435" mass="46859">MARHGQDDQRSLTDLLQESVTLRPQILATTKELLAAADLHPAPVALPRAGARTHGARPAGAPQSASAAQPTSASNPTFAQTFPHNPDYINTVLDFLRAGVTPAGEFEQAQGEFLVATGKDLRKYGIEQEHYAALSEALLESISTYIDGSKELCDLAELACSLLAFGAEEDRQADVPATTTATVLDVEHRCSTIAVVRVQMDPVLPFWAGQYLEVRTPYTPDGWRRLSPATTCNDDGLVEFHIRAVRHVLNETADDALEFGEQIVSQAQPGDQWVFANPYGQLHISGGKPVVLVGGSTGLAPLRALILELSAEPNPPSVHLVAAAHNPGELYDYQTLQGFDQAFDWLTVTFAVEQSRVPAGTNPMEYTEADAAELEWATPRDGWILGTAAEVAPRHTSWQGAEIIICGSATMKRTTAQAFIDAGAAEEQIQMDPSN</sequence>
<reference evidence="6" key="1">
    <citation type="journal article" date="2021" name="PeerJ">
        <title>Extensive microbial diversity within the chicken gut microbiome revealed by metagenomics and culture.</title>
        <authorList>
            <person name="Gilroy R."/>
            <person name="Ravi A."/>
            <person name="Getino M."/>
            <person name="Pursley I."/>
            <person name="Horton D.L."/>
            <person name="Alikhan N.F."/>
            <person name="Baker D."/>
            <person name="Gharbi K."/>
            <person name="Hall N."/>
            <person name="Watson M."/>
            <person name="Adriaenssens E.M."/>
            <person name="Foster-Nyarko E."/>
            <person name="Jarju S."/>
            <person name="Secka A."/>
            <person name="Antonio M."/>
            <person name="Oren A."/>
            <person name="Chaudhuri R.R."/>
            <person name="La Ragione R."/>
            <person name="Hildebrand F."/>
            <person name="Pallen M.J."/>
        </authorList>
    </citation>
    <scope>NUCLEOTIDE SEQUENCE</scope>
    <source>
        <strain evidence="6">4376</strain>
    </source>
</reference>
<evidence type="ECO:0000256" key="4">
    <source>
        <dbReference type="SAM" id="MobiDB-lite"/>
    </source>
</evidence>
<evidence type="ECO:0000313" key="7">
    <source>
        <dbReference type="Proteomes" id="UP000824189"/>
    </source>
</evidence>
<keyword evidence="2" id="KW-0408">Iron</keyword>
<feature type="domain" description="FAD-binding FR-type" evidence="5">
    <location>
        <begin position="176"/>
        <end position="285"/>
    </location>
</feature>
<dbReference type="InterPro" id="IPR050415">
    <property type="entry name" value="MRET"/>
</dbReference>
<evidence type="ECO:0000256" key="2">
    <source>
        <dbReference type="ARBA" id="ARBA00022714"/>
    </source>
</evidence>
<gene>
    <name evidence="6" type="ORF">H9867_08600</name>
</gene>
<evidence type="ECO:0000313" key="6">
    <source>
        <dbReference type="EMBL" id="HIW96519.1"/>
    </source>
</evidence>
<dbReference type="EMBL" id="DXFZ01000105">
    <property type="protein sequence ID" value="HIW96519.1"/>
    <property type="molecule type" value="Genomic_DNA"/>
</dbReference>
<feature type="region of interest" description="Disordered" evidence="4">
    <location>
        <begin position="50"/>
        <end position="79"/>
    </location>
</feature>
<dbReference type="Gene3D" id="3.40.50.80">
    <property type="entry name" value="Nucleotide-binding domain of ferredoxin-NADP reductase (FNR) module"/>
    <property type="match status" value="1"/>
</dbReference>
<name>A0A9D1RZA5_9CORY</name>
<keyword evidence="3" id="KW-0411">Iron-sulfur</keyword>
<dbReference type="PROSITE" id="PS51384">
    <property type="entry name" value="FAD_FR"/>
    <property type="match status" value="1"/>
</dbReference>
<dbReference type="Proteomes" id="UP000824189">
    <property type="component" value="Unassembled WGS sequence"/>
</dbReference>
<dbReference type="AlphaFoldDB" id="A0A9D1RZA5"/>
<organism evidence="6 7">
    <name type="scientific">Candidatus Corynebacterium gallistercoris</name>
    <dbReference type="NCBI Taxonomy" id="2838530"/>
    <lineage>
        <taxon>Bacteria</taxon>
        <taxon>Bacillati</taxon>
        <taxon>Actinomycetota</taxon>
        <taxon>Actinomycetes</taxon>
        <taxon>Mycobacteriales</taxon>
        <taxon>Corynebacteriaceae</taxon>
        <taxon>Corynebacterium</taxon>
    </lineage>
</organism>
<comment type="caution">
    <text evidence="6">The sequence shown here is derived from an EMBL/GenBank/DDBJ whole genome shotgun (WGS) entry which is preliminary data.</text>
</comment>
<dbReference type="SUPFAM" id="SSF52343">
    <property type="entry name" value="Ferredoxin reductase-like, C-terminal NADP-linked domain"/>
    <property type="match status" value="1"/>
</dbReference>
<dbReference type="GO" id="GO:0016491">
    <property type="term" value="F:oxidoreductase activity"/>
    <property type="evidence" value="ECO:0007669"/>
    <property type="project" value="InterPro"/>
</dbReference>
<dbReference type="InterPro" id="IPR008333">
    <property type="entry name" value="Cbr1-like_FAD-bd_dom"/>
</dbReference>
<evidence type="ECO:0000256" key="1">
    <source>
        <dbReference type="ARBA" id="ARBA00001974"/>
    </source>
</evidence>
<dbReference type="PANTHER" id="PTHR47354:SF5">
    <property type="entry name" value="PROTEIN RFBI"/>
    <property type="match status" value="1"/>
</dbReference>
<dbReference type="PRINTS" id="PR00410">
    <property type="entry name" value="PHEHYDRXLASE"/>
</dbReference>
<dbReference type="CDD" id="cd06187">
    <property type="entry name" value="O2ase_reductase_like"/>
    <property type="match status" value="1"/>
</dbReference>
<dbReference type="Gene3D" id="2.40.30.10">
    <property type="entry name" value="Translation factors"/>
    <property type="match status" value="1"/>
</dbReference>
<evidence type="ECO:0000256" key="3">
    <source>
        <dbReference type="ARBA" id="ARBA00023014"/>
    </source>
</evidence>
<dbReference type="PANTHER" id="PTHR47354">
    <property type="entry name" value="NADH OXIDOREDUCTASE HCR"/>
    <property type="match status" value="1"/>
</dbReference>
<dbReference type="GO" id="GO:0051537">
    <property type="term" value="F:2 iron, 2 sulfur cluster binding"/>
    <property type="evidence" value="ECO:0007669"/>
    <property type="project" value="UniProtKB-KW"/>
</dbReference>